<name>A0A2I1GMR3_9GLOM</name>
<evidence type="ECO:0000313" key="1">
    <source>
        <dbReference type="EMBL" id="PKY47936.1"/>
    </source>
</evidence>
<sequence length="92" mass="10781">MAEIIDQGVCDCERLMKRHGVEIQKVTSKRSVGIVERYNLTLARRLFRIRNAHDLLSLHRYDRPIGYDEPCLSYNDNVRYLLKPGEFEEEAG</sequence>
<evidence type="ECO:0000313" key="2">
    <source>
        <dbReference type="Proteomes" id="UP000234323"/>
    </source>
</evidence>
<accession>A0A2I1GMR3</accession>
<protein>
    <recommendedName>
        <fullName evidence="3">Integrase catalytic domain-containing protein</fullName>
    </recommendedName>
</protein>
<evidence type="ECO:0008006" key="3">
    <source>
        <dbReference type="Google" id="ProtNLM"/>
    </source>
</evidence>
<comment type="caution">
    <text evidence="1">The sequence shown here is derived from an EMBL/GenBank/DDBJ whole genome shotgun (WGS) entry which is preliminary data.</text>
</comment>
<reference evidence="1 2" key="1">
    <citation type="submission" date="2015-10" db="EMBL/GenBank/DDBJ databases">
        <title>Genome analyses suggest a sexual origin of heterokaryosis in a supposedly ancient asexual fungus.</title>
        <authorList>
            <person name="Ropars J."/>
            <person name="Sedzielewska K."/>
            <person name="Noel J."/>
            <person name="Charron P."/>
            <person name="Farinelli L."/>
            <person name="Marton T."/>
            <person name="Kruger M."/>
            <person name="Pelin A."/>
            <person name="Brachmann A."/>
            <person name="Corradi N."/>
        </authorList>
    </citation>
    <scope>NUCLEOTIDE SEQUENCE [LARGE SCALE GENOMIC DNA]</scope>
    <source>
        <strain evidence="1 2">A4</strain>
    </source>
</reference>
<proteinExistence type="predicted"/>
<keyword evidence="2" id="KW-1185">Reference proteome</keyword>
<dbReference type="Proteomes" id="UP000234323">
    <property type="component" value="Unassembled WGS sequence"/>
</dbReference>
<gene>
    <name evidence="1" type="ORF">RhiirA4_463344</name>
</gene>
<dbReference type="EMBL" id="LLXI01000590">
    <property type="protein sequence ID" value="PKY47936.1"/>
    <property type="molecule type" value="Genomic_DNA"/>
</dbReference>
<dbReference type="AlphaFoldDB" id="A0A2I1GMR3"/>
<organism evidence="1 2">
    <name type="scientific">Rhizophagus irregularis</name>
    <dbReference type="NCBI Taxonomy" id="588596"/>
    <lineage>
        <taxon>Eukaryota</taxon>
        <taxon>Fungi</taxon>
        <taxon>Fungi incertae sedis</taxon>
        <taxon>Mucoromycota</taxon>
        <taxon>Glomeromycotina</taxon>
        <taxon>Glomeromycetes</taxon>
        <taxon>Glomerales</taxon>
        <taxon>Glomeraceae</taxon>
        <taxon>Rhizophagus</taxon>
    </lineage>
</organism>